<evidence type="ECO:0000313" key="10">
    <source>
        <dbReference type="Proteomes" id="UP000583752"/>
    </source>
</evidence>
<dbReference type="RefSeq" id="WP_169467447.1">
    <property type="nucleotide sequence ID" value="NZ_JABBGG010000008.1"/>
</dbReference>
<dbReference type="GO" id="GO:0005886">
    <property type="term" value="C:plasma membrane"/>
    <property type="evidence" value="ECO:0007669"/>
    <property type="project" value="TreeGrafter"/>
</dbReference>
<evidence type="ECO:0000256" key="4">
    <source>
        <dbReference type="ARBA" id="ARBA00022840"/>
    </source>
</evidence>
<feature type="domain" description="ABC transporter" evidence="8">
    <location>
        <begin position="2"/>
        <end position="240"/>
    </location>
</feature>
<dbReference type="Proteomes" id="UP000583752">
    <property type="component" value="Unassembled WGS sequence"/>
</dbReference>
<evidence type="ECO:0000256" key="1">
    <source>
        <dbReference type="ARBA" id="ARBA00022448"/>
    </source>
</evidence>
<dbReference type="FunFam" id="3.40.50.300:FF:000032">
    <property type="entry name" value="Export ABC transporter ATP-binding protein"/>
    <property type="match status" value="1"/>
</dbReference>
<dbReference type="CDD" id="cd03255">
    <property type="entry name" value="ABC_MJ0796_LolCDE_FtsE"/>
    <property type="match status" value="1"/>
</dbReference>
<protein>
    <submittedName>
        <fullName evidence="9">ABC transporter ATP-binding protein</fullName>
    </submittedName>
</protein>
<evidence type="ECO:0000256" key="5">
    <source>
        <dbReference type="ARBA" id="ARBA00022989"/>
    </source>
</evidence>
<keyword evidence="2" id="KW-1003">Cell membrane</keyword>
<dbReference type="Pfam" id="PF00005">
    <property type="entry name" value="ABC_tran"/>
    <property type="match status" value="1"/>
</dbReference>
<dbReference type="SUPFAM" id="SSF52540">
    <property type="entry name" value="P-loop containing nucleoside triphosphate hydrolases"/>
    <property type="match status" value="1"/>
</dbReference>
<proteinExistence type="inferred from homology"/>
<evidence type="ECO:0000256" key="2">
    <source>
        <dbReference type="ARBA" id="ARBA00022475"/>
    </source>
</evidence>
<dbReference type="GO" id="GO:0046677">
    <property type="term" value="P:response to antibiotic"/>
    <property type="evidence" value="ECO:0007669"/>
    <property type="project" value="UniProtKB-KW"/>
</dbReference>
<dbReference type="InterPro" id="IPR017911">
    <property type="entry name" value="MacB-like_ATP-bd"/>
</dbReference>
<dbReference type="InterPro" id="IPR003439">
    <property type="entry name" value="ABC_transporter-like_ATP-bd"/>
</dbReference>
<accession>A0A848HKQ1</accession>
<dbReference type="GO" id="GO:0005524">
    <property type="term" value="F:ATP binding"/>
    <property type="evidence" value="ECO:0007669"/>
    <property type="project" value="UniProtKB-KW"/>
</dbReference>
<comment type="caution">
    <text evidence="9">The sequence shown here is derived from an EMBL/GenBank/DDBJ whole genome shotgun (WGS) entry which is preliminary data.</text>
</comment>
<dbReference type="PROSITE" id="PS50893">
    <property type="entry name" value="ABC_TRANSPORTER_2"/>
    <property type="match status" value="1"/>
</dbReference>
<name>A0A848HKQ1_9BURK</name>
<evidence type="ECO:0000256" key="6">
    <source>
        <dbReference type="ARBA" id="ARBA00023251"/>
    </source>
</evidence>
<evidence type="ECO:0000256" key="7">
    <source>
        <dbReference type="ARBA" id="ARBA00038388"/>
    </source>
</evidence>
<dbReference type="PANTHER" id="PTHR24220">
    <property type="entry name" value="IMPORT ATP-BINDING PROTEIN"/>
    <property type="match status" value="1"/>
</dbReference>
<dbReference type="GO" id="GO:0098796">
    <property type="term" value="C:membrane protein complex"/>
    <property type="evidence" value="ECO:0007669"/>
    <property type="project" value="UniProtKB-ARBA"/>
</dbReference>
<dbReference type="GO" id="GO:0022857">
    <property type="term" value="F:transmembrane transporter activity"/>
    <property type="evidence" value="ECO:0007669"/>
    <property type="project" value="TreeGrafter"/>
</dbReference>
<dbReference type="EMBL" id="JABBGG010000008">
    <property type="protein sequence ID" value="NML62456.1"/>
    <property type="molecule type" value="Genomic_DNA"/>
</dbReference>
<dbReference type="SMART" id="SM00382">
    <property type="entry name" value="AAA"/>
    <property type="match status" value="1"/>
</dbReference>
<dbReference type="PANTHER" id="PTHR24220:SF86">
    <property type="entry name" value="ABC TRANSPORTER ABCH.1"/>
    <property type="match status" value="1"/>
</dbReference>
<reference evidence="9 10" key="1">
    <citation type="submission" date="2020-04" db="EMBL/GenBank/DDBJ databases">
        <title>Massilia sp. RP-1-19 isolated from soil.</title>
        <authorList>
            <person name="Dahal R.H."/>
        </authorList>
    </citation>
    <scope>NUCLEOTIDE SEQUENCE [LARGE SCALE GENOMIC DNA]</scope>
    <source>
        <strain evidence="9 10">RP-1-19</strain>
    </source>
</reference>
<keyword evidence="1" id="KW-0813">Transport</keyword>
<keyword evidence="5" id="KW-1133">Transmembrane helix</keyword>
<comment type="similarity">
    <text evidence="7">Belongs to the ABC transporter superfamily. Macrolide exporter (TC 3.A.1.122) family.</text>
</comment>
<keyword evidence="3" id="KW-0547">Nucleotide-binding</keyword>
<organism evidence="9 10">
    <name type="scientific">Massilia polaris</name>
    <dbReference type="NCBI Taxonomy" id="2728846"/>
    <lineage>
        <taxon>Bacteria</taxon>
        <taxon>Pseudomonadati</taxon>
        <taxon>Pseudomonadota</taxon>
        <taxon>Betaproteobacteria</taxon>
        <taxon>Burkholderiales</taxon>
        <taxon>Oxalobacteraceae</taxon>
        <taxon>Telluria group</taxon>
        <taxon>Massilia</taxon>
    </lineage>
</organism>
<keyword evidence="10" id="KW-1185">Reference proteome</keyword>
<dbReference type="InterPro" id="IPR003593">
    <property type="entry name" value="AAA+_ATPase"/>
</dbReference>
<dbReference type="GO" id="GO:0016887">
    <property type="term" value="F:ATP hydrolysis activity"/>
    <property type="evidence" value="ECO:0007669"/>
    <property type="project" value="InterPro"/>
</dbReference>
<evidence type="ECO:0000259" key="8">
    <source>
        <dbReference type="PROSITE" id="PS50893"/>
    </source>
</evidence>
<dbReference type="InterPro" id="IPR015854">
    <property type="entry name" value="ABC_transpr_LolD-like"/>
</dbReference>
<keyword evidence="4 9" id="KW-0067">ATP-binding</keyword>
<keyword evidence="5" id="KW-0812">Transmembrane</keyword>
<keyword evidence="6" id="KW-0046">Antibiotic resistance</keyword>
<dbReference type="AlphaFoldDB" id="A0A848HKQ1"/>
<gene>
    <name evidence="9" type="ORF">HHL21_15515</name>
</gene>
<evidence type="ECO:0000256" key="3">
    <source>
        <dbReference type="ARBA" id="ARBA00022741"/>
    </source>
</evidence>
<sequence>MIRLSGLTKTYRMGDQEVRALQGVELNIGRNEYIAFIGASGSGKSTMMSILGCLDRPTSGTYLLNGRDVASMESDELALVRNAEIGFIFQSFHLLPRSTALANVAQPLIYRGVGLKERVRMAEEALRHVGLGERMHHRPNELSGGQRQRVAIARALVGKPSILLADEPTGNLDSATSRDILALIREVHAAGQTVVMVTHEPEIAAQCHRVVRLHDGAVVSDILNPISPAQSRTAAHVTLDRIN</sequence>
<dbReference type="InterPro" id="IPR027417">
    <property type="entry name" value="P-loop_NTPase"/>
</dbReference>
<dbReference type="Gene3D" id="3.40.50.300">
    <property type="entry name" value="P-loop containing nucleotide triphosphate hydrolases"/>
    <property type="match status" value="1"/>
</dbReference>
<keyword evidence="5" id="KW-0472">Membrane</keyword>
<evidence type="ECO:0000313" key="9">
    <source>
        <dbReference type="EMBL" id="NML62456.1"/>
    </source>
</evidence>
<dbReference type="PROSITE" id="PS00211">
    <property type="entry name" value="ABC_TRANSPORTER_1"/>
    <property type="match status" value="1"/>
</dbReference>
<dbReference type="InterPro" id="IPR017871">
    <property type="entry name" value="ABC_transporter-like_CS"/>
</dbReference>